<reference evidence="2 3" key="1">
    <citation type="submission" date="2024-10" db="EMBL/GenBank/DDBJ databases">
        <authorList>
            <person name="Kim D."/>
        </authorList>
    </citation>
    <scope>NUCLEOTIDE SEQUENCE [LARGE SCALE GENOMIC DNA]</scope>
    <source>
        <strain evidence="2">BH-2024</strain>
    </source>
</reference>
<dbReference type="EMBL" id="JBICBT010000783">
    <property type="protein sequence ID" value="KAL3101327.1"/>
    <property type="molecule type" value="Genomic_DNA"/>
</dbReference>
<name>A0ABD2KEG7_9BILA</name>
<sequence>MGKELEQAKEGQKQKRGTKMEEVAECHADNETEATKGPTEYLEERERRKGKRREGELRPKQQQKKNEEADEEANAMASGG</sequence>
<dbReference type="Proteomes" id="UP001620626">
    <property type="component" value="Unassembled WGS sequence"/>
</dbReference>
<evidence type="ECO:0000313" key="2">
    <source>
        <dbReference type="EMBL" id="KAL3101327.1"/>
    </source>
</evidence>
<dbReference type="AlphaFoldDB" id="A0ABD2KEG7"/>
<feature type="compositionally biased region" description="Basic and acidic residues" evidence="1">
    <location>
        <begin position="42"/>
        <end position="67"/>
    </location>
</feature>
<protein>
    <submittedName>
        <fullName evidence="2">Uncharacterized protein</fullName>
    </submittedName>
</protein>
<gene>
    <name evidence="2" type="ORF">niasHT_028083</name>
</gene>
<evidence type="ECO:0000313" key="3">
    <source>
        <dbReference type="Proteomes" id="UP001620626"/>
    </source>
</evidence>
<evidence type="ECO:0000256" key="1">
    <source>
        <dbReference type="SAM" id="MobiDB-lite"/>
    </source>
</evidence>
<organism evidence="2 3">
    <name type="scientific">Heterodera trifolii</name>
    <dbReference type="NCBI Taxonomy" id="157864"/>
    <lineage>
        <taxon>Eukaryota</taxon>
        <taxon>Metazoa</taxon>
        <taxon>Ecdysozoa</taxon>
        <taxon>Nematoda</taxon>
        <taxon>Chromadorea</taxon>
        <taxon>Rhabditida</taxon>
        <taxon>Tylenchina</taxon>
        <taxon>Tylenchomorpha</taxon>
        <taxon>Tylenchoidea</taxon>
        <taxon>Heteroderidae</taxon>
        <taxon>Heteroderinae</taxon>
        <taxon>Heterodera</taxon>
    </lineage>
</organism>
<feature type="compositionally biased region" description="Basic and acidic residues" evidence="1">
    <location>
        <begin position="1"/>
        <end position="34"/>
    </location>
</feature>
<comment type="caution">
    <text evidence="2">The sequence shown here is derived from an EMBL/GenBank/DDBJ whole genome shotgun (WGS) entry which is preliminary data.</text>
</comment>
<keyword evidence="3" id="KW-1185">Reference proteome</keyword>
<feature type="region of interest" description="Disordered" evidence="1">
    <location>
        <begin position="1"/>
        <end position="80"/>
    </location>
</feature>
<accession>A0ABD2KEG7</accession>
<proteinExistence type="predicted"/>